<evidence type="ECO:0000313" key="7">
    <source>
        <dbReference type="Proteomes" id="UP000823862"/>
    </source>
</evidence>
<feature type="domain" description="Cyclic nucleotide-binding" evidence="4">
    <location>
        <begin position="13"/>
        <end position="112"/>
    </location>
</feature>
<dbReference type="InterPro" id="IPR036390">
    <property type="entry name" value="WH_DNA-bd_sf"/>
</dbReference>
<keyword evidence="3" id="KW-0804">Transcription</keyword>
<dbReference type="Proteomes" id="UP000823862">
    <property type="component" value="Unassembled WGS sequence"/>
</dbReference>
<evidence type="ECO:0000256" key="2">
    <source>
        <dbReference type="ARBA" id="ARBA00023125"/>
    </source>
</evidence>
<name>A0A9D2HWB1_9BACE</name>
<dbReference type="CDD" id="cd00038">
    <property type="entry name" value="CAP_ED"/>
    <property type="match status" value="1"/>
</dbReference>
<keyword evidence="1" id="KW-0805">Transcription regulation</keyword>
<dbReference type="AlphaFoldDB" id="A0A9D2HWB1"/>
<comment type="caution">
    <text evidence="6">The sequence shown here is derived from an EMBL/GenBank/DDBJ whole genome shotgun (WGS) entry which is preliminary data.</text>
</comment>
<keyword evidence="2" id="KW-0238">DNA-binding</keyword>
<protein>
    <submittedName>
        <fullName evidence="6">Crp/Fnr family transcriptional regulator</fullName>
    </submittedName>
</protein>
<dbReference type="PROSITE" id="PS51063">
    <property type="entry name" value="HTH_CRP_2"/>
    <property type="match status" value="1"/>
</dbReference>
<dbReference type="GO" id="GO:0003677">
    <property type="term" value="F:DNA binding"/>
    <property type="evidence" value="ECO:0007669"/>
    <property type="project" value="UniProtKB-KW"/>
</dbReference>
<dbReference type="InterPro" id="IPR018490">
    <property type="entry name" value="cNMP-bd_dom_sf"/>
</dbReference>
<dbReference type="PANTHER" id="PTHR24567:SF58">
    <property type="entry name" value="CYCLIC AMP-BINDING REGULATORY PROTEIN"/>
    <property type="match status" value="1"/>
</dbReference>
<dbReference type="Gene3D" id="2.60.120.10">
    <property type="entry name" value="Jelly Rolls"/>
    <property type="match status" value="1"/>
</dbReference>
<dbReference type="Pfam" id="PF13545">
    <property type="entry name" value="HTH_Crp_2"/>
    <property type="match status" value="1"/>
</dbReference>
<organism evidence="6 7">
    <name type="scientific">Candidatus Bacteroides avicola</name>
    <dbReference type="NCBI Taxonomy" id="2838468"/>
    <lineage>
        <taxon>Bacteria</taxon>
        <taxon>Pseudomonadati</taxon>
        <taxon>Bacteroidota</taxon>
        <taxon>Bacteroidia</taxon>
        <taxon>Bacteroidales</taxon>
        <taxon>Bacteroidaceae</taxon>
        <taxon>Bacteroides</taxon>
    </lineage>
</organism>
<evidence type="ECO:0000313" key="6">
    <source>
        <dbReference type="EMBL" id="HJA85298.1"/>
    </source>
</evidence>
<dbReference type="EMBL" id="DWZI01000021">
    <property type="protein sequence ID" value="HJA85298.1"/>
    <property type="molecule type" value="Genomic_DNA"/>
</dbReference>
<dbReference type="InterPro" id="IPR012318">
    <property type="entry name" value="HTH_CRP"/>
</dbReference>
<dbReference type="Pfam" id="PF00027">
    <property type="entry name" value="cNMP_binding"/>
    <property type="match status" value="1"/>
</dbReference>
<dbReference type="InterPro" id="IPR014710">
    <property type="entry name" value="RmlC-like_jellyroll"/>
</dbReference>
<dbReference type="PANTHER" id="PTHR24567">
    <property type="entry name" value="CRP FAMILY TRANSCRIPTIONAL REGULATORY PROTEIN"/>
    <property type="match status" value="1"/>
</dbReference>
<evidence type="ECO:0000259" key="5">
    <source>
        <dbReference type="PROSITE" id="PS51063"/>
    </source>
</evidence>
<feature type="domain" description="HTH crp-type" evidence="5">
    <location>
        <begin position="150"/>
        <end position="217"/>
    </location>
</feature>
<dbReference type="PROSITE" id="PS50042">
    <property type="entry name" value="CNMP_BINDING_3"/>
    <property type="match status" value="1"/>
</dbReference>
<dbReference type="GO" id="GO:0003700">
    <property type="term" value="F:DNA-binding transcription factor activity"/>
    <property type="evidence" value="ECO:0007669"/>
    <property type="project" value="TreeGrafter"/>
</dbReference>
<reference evidence="6" key="1">
    <citation type="journal article" date="2021" name="PeerJ">
        <title>Extensive microbial diversity within the chicken gut microbiome revealed by metagenomics and culture.</title>
        <authorList>
            <person name="Gilroy R."/>
            <person name="Ravi A."/>
            <person name="Getino M."/>
            <person name="Pursley I."/>
            <person name="Horton D.L."/>
            <person name="Alikhan N.F."/>
            <person name="Baker D."/>
            <person name="Gharbi K."/>
            <person name="Hall N."/>
            <person name="Watson M."/>
            <person name="Adriaenssens E.M."/>
            <person name="Foster-Nyarko E."/>
            <person name="Jarju S."/>
            <person name="Secka A."/>
            <person name="Antonio M."/>
            <person name="Oren A."/>
            <person name="Chaudhuri R.R."/>
            <person name="La Ragione R."/>
            <person name="Hildebrand F."/>
            <person name="Pallen M.J."/>
        </authorList>
    </citation>
    <scope>NUCLEOTIDE SEQUENCE</scope>
    <source>
        <strain evidence="6">ChiHjej12B11-9795</strain>
    </source>
</reference>
<dbReference type="GO" id="GO:0005829">
    <property type="term" value="C:cytosol"/>
    <property type="evidence" value="ECO:0007669"/>
    <property type="project" value="TreeGrafter"/>
</dbReference>
<dbReference type="InterPro" id="IPR050397">
    <property type="entry name" value="Env_Response_Regulators"/>
</dbReference>
<gene>
    <name evidence="6" type="ORF">H9950_03745</name>
</gene>
<evidence type="ECO:0000256" key="1">
    <source>
        <dbReference type="ARBA" id="ARBA00023015"/>
    </source>
</evidence>
<accession>A0A9D2HWB1</accession>
<proteinExistence type="predicted"/>
<dbReference type="SUPFAM" id="SSF46785">
    <property type="entry name" value="Winged helix' DNA-binding domain"/>
    <property type="match status" value="1"/>
</dbReference>
<sequence length="221" mass="25322">MDSMFDTLLQLPLFQGLAQEDFTNILAKVKLHFTKHKKGEILVQAGTPCTRLIFILKGRISATTPATDGSFLFTEQYEAPYLLEPYSMFGMNTDYVATYTALDEVHSINISKSFVMNELAQYEIFRLNYINIISNRAQTLQRRLWCTNEGDLQNRIVHFISNLAERPSGKKSLKIKMEELARIVNDTRLNVSKVLNALQDKDLVELHRGEIVVHRLENLLG</sequence>
<dbReference type="InterPro" id="IPR000595">
    <property type="entry name" value="cNMP-bd_dom"/>
</dbReference>
<evidence type="ECO:0000259" key="4">
    <source>
        <dbReference type="PROSITE" id="PS50042"/>
    </source>
</evidence>
<evidence type="ECO:0000256" key="3">
    <source>
        <dbReference type="ARBA" id="ARBA00023163"/>
    </source>
</evidence>
<dbReference type="SUPFAM" id="SSF51206">
    <property type="entry name" value="cAMP-binding domain-like"/>
    <property type="match status" value="1"/>
</dbReference>
<reference evidence="6" key="2">
    <citation type="submission" date="2021-04" db="EMBL/GenBank/DDBJ databases">
        <authorList>
            <person name="Gilroy R."/>
        </authorList>
    </citation>
    <scope>NUCLEOTIDE SEQUENCE</scope>
    <source>
        <strain evidence="6">ChiHjej12B11-9795</strain>
    </source>
</reference>